<name>A0A6B3VZR4_9BACI</name>
<evidence type="ECO:0000313" key="4">
    <source>
        <dbReference type="Proteomes" id="UP000570010"/>
    </source>
</evidence>
<keyword evidence="2" id="KW-0378">Hydrolase</keyword>
<protein>
    <submittedName>
        <fullName evidence="2">Hydrolase</fullName>
    </submittedName>
</protein>
<reference evidence="1 4" key="2">
    <citation type="submission" date="2020-07" db="EMBL/GenBank/DDBJ databases">
        <authorList>
            <person name="Feng H."/>
        </authorList>
    </citation>
    <scope>NUCLEOTIDE SEQUENCE [LARGE SCALE GENOMIC DNA]</scope>
    <source>
        <strain evidence="1">S-12</strain>
        <strain evidence="4">s-12</strain>
    </source>
</reference>
<dbReference type="RefSeq" id="WP_163240628.1">
    <property type="nucleotide sequence ID" value="NZ_CP082780.1"/>
</dbReference>
<accession>A0A6B3VZR4</accession>
<keyword evidence="3" id="KW-1185">Reference proteome</keyword>
<dbReference type="Gene3D" id="3.40.50.1820">
    <property type="entry name" value="alpha/beta hydrolase"/>
    <property type="match status" value="1"/>
</dbReference>
<comment type="caution">
    <text evidence="2">The sequence shown here is derived from an EMBL/GenBank/DDBJ whole genome shotgun (WGS) entry which is preliminary data.</text>
</comment>
<reference evidence="2 3" key="1">
    <citation type="submission" date="2020-02" db="EMBL/GenBank/DDBJ databases">
        <title>Bacillus aquiflavi sp. nov., isolated from yellow water of strong flavor Chinese baijiu in Yibin region of China.</title>
        <authorList>
            <person name="Xie J."/>
        </authorList>
    </citation>
    <scope>NUCLEOTIDE SEQUENCE [LARGE SCALE GENOMIC DNA]</scope>
    <source>
        <strain evidence="2 3">3H-10</strain>
    </source>
</reference>
<dbReference type="EMBL" id="JAAIWN010000007">
    <property type="protein sequence ID" value="NEY80834.1"/>
    <property type="molecule type" value="Genomic_DNA"/>
</dbReference>
<proteinExistence type="predicted"/>
<dbReference type="GO" id="GO:0016787">
    <property type="term" value="F:hydrolase activity"/>
    <property type="evidence" value="ECO:0007669"/>
    <property type="project" value="UniProtKB-KW"/>
</dbReference>
<evidence type="ECO:0000313" key="1">
    <source>
        <dbReference type="EMBL" id="MBA4536466.1"/>
    </source>
</evidence>
<dbReference type="InterPro" id="IPR029058">
    <property type="entry name" value="AB_hydrolase_fold"/>
</dbReference>
<dbReference type="Proteomes" id="UP000570010">
    <property type="component" value="Unassembled WGS sequence"/>
</dbReference>
<dbReference type="AlphaFoldDB" id="A0A6B3VZR4"/>
<gene>
    <name evidence="2" type="ORF">G4D64_04685</name>
    <name evidence="1" type="ORF">H1Z61_04720</name>
</gene>
<evidence type="ECO:0000313" key="2">
    <source>
        <dbReference type="EMBL" id="NEY80834.1"/>
    </source>
</evidence>
<sequence>MEHRNFQLDTEWSMIHYPEKPTGFGILIIGDERHFVDEHTSFWMQNEGKMAIINKLKKAGYTIFYSNLYGKNWGNQKAVDLGKRLYQYVMRTEILNEKIHLFAEGMGALVALELMKTMESNIRSVVLINPILSLQNHLKQEKDHKFFYKKLLEEISFSYKKDRKDIEKELFEKTHETTLKTKIPVKMIQILSGNRAYRQSELYQKILKNDHSSISICLILPEKNEIIGKKIIDFFKSYEQVL</sequence>
<dbReference type="EMBL" id="JACEIO010000007">
    <property type="protein sequence ID" value="MBA4536466.1"/>
    <property type="molecule type" value="Genomic_DNA"/>
</dbReference>
<dbReference type="SUPFAM" id="SSF53474">
    <property type="entry name" value="alpha/beta-Hydrolases"/>
    <property type="match status" value="1"/>
</dbReference>
<evidence type="ECO:0000313" key="3">
    <source>
        <dbReference type="Proteomes" id="UP000472971"/>
    </source>
</evidence>
<organism evidence="2 3">
    <name type="scientific">Bacillus aquiflavi</name>
    <dbReference type="NCBI Taxonomy" id="2672567"/>
    <lineage>
        <taxon>Bacteria</taxon>
        <taxon>Bacillati</taxon>
        <taxon>Bacillota</taxon>
        <taxon>Bacilli</taxon>
        <taxon>Bacillales</taxon>
        <taxon>Bacillaceae</taxon>
        <taxon>Bacillus</taxon>
    </lineage>
</organism>
<dbReference type="Proteomes" id="UP000472971">
    <property type="component" value="Unassembled WGS sequence"/>
</dbReference>